<dbReference type="Pfam" id="PF01297">
    <property type="entry name" value="ZnuA"/>
    <property type="match status" value="1"/>
</dbReference>
<dbReference type="InterPro" id="IPR015304">
    <property type="entry name" value="ZinT_dom"/>
</dbReference>
<keyword evidence="3 6" id="KW-0732">Signal</keyword>
<feature type="region of interest" description="Disordered" evidence="5">
    <location>
        <begin position="109"/>
        <end position="128"/>
    </location>
</feature>
<evidence type="ECO:0000256" key="1">
    <source>
        <dbReference type="ARBA" id="ARBA00011028"/>
    </source>
</evidence>
<evidence type="ECO:0000256" key="3">
    <source>
        <dbReference type="ARBA" id="ARBA00022729"/>
    </source>
</evidence>
<dbReference type="Pfam" id="PF09223">
    <property type="entry name" value="ZinT"/>
    <property type="match status" value="1"/>
</dbReference>
<name>A0AAX0HBF5_CAMFE</name>
<evidence type="ECO:0000259" key="7">
    <source>
        <dbReference type="Pfam" id="PF09223"/>
    </source>
</evidence>
<dbReference type="PANTHER" id="PTHR42953">
    <property type="entry name" value="HIGH-AFFINITY ZINC UPTAKE SYSTEM PROTEIN ZNUA-RELATED"/>
    <property type="match status" value="1"/>
</dbReference>
<comment type="caution">
    <text evidence="8">The sequence shown here is derived from an EMBL/GenBank/DDBJ whole genome shotgun (WGS) entry which is preliminary data.</text>
</comment>
<feature type="signal peptide" evidence="6">
    <location>
        <begin position="1"/>
        <end position="17"/>
    </location>
</feature>
<evidence type="ECO:0000256" key="6">
    <source>
        <dbReference type="SAM" id="SignalP"/>
    </source>
</evidence>
<evidence type="ECO:0000313" key="9">
    <source>
        <dbReference type="Proteomes" id="UP000093100"/>
    </source>
</evidence>
<dbReference type="InterPro" id="IPR050492">
    <property type="entry name" value="Bact_metal-bind_prot9"/>
</dbReference>
<dbReference type="Gene3D" id="2.40.128.20">
    <property type="match status" value="1"/>
</dbReference>
<sequence>MNKFLCVLCIGAAFLYAKPVVTTSILPTKYFVEQIAGDSVDVNYMVNAGADPHIYEPRPEQMKNLEKSDIFFAVGMEYENTWLPRFAKSYPSLDIIKTQKGVPLISSEAHEHGDHDNEKHDEKHDHAKQHKDSYYGIFDDKDVKDRDISDWNGDFNSVYAYLIDGSLDPVLEAKASAPNSDKNFKEYKKYYEKGYKSSINRIVINNGDISFYTSKGVNTGKYAYKGYEILTYKSGKKGVRYQFENIDKNSKAPKFIQFSDHEISPAKISHFHIYMGDDSFKTLSLELENWPTFYKSNMKKADIIEDMLEHIDRNFDTHIWVDPLLVKIQAKNIADALIAHYPKNKALYEENLAKFQNELDMLDSYIKEQLASVKNRNFIVYHPSWAYFAKRYGLNQIAIETEGKEPKPAQLANIIKEAKEENVKVIFVAPQFSKKAAQLIAKEAGANVVEIDNLAENWVESMKNTAKAFKEGL</sequence>
<evidence type="ECO:0000256" key="4">
    <source>
        <dbReference type="ARBA" id="ARBA00022833"/>
    </source>
</evidence>
<dbReference type="EMBL" id="LFLK01000005">
    <property type="protein sequence ID" value="OCR90611.1"/>
    <property type="molecule type" value="Genomic_DNA"/>
</dbReference>
<dbReference type="SUPFAM" id="SSF53807">
    <property type="entry name" value="Helical backbone' metal receptor"/>
    <property type="match status" value="2"/>
</dbReference>
<keyword evidence="2" id="KW-0813">Transport</keyword>
<feature type="domain" description="ZinT" evidence="7">
    <location>
        <begin position="131"/>
        <end position="310"/>
    </location>
</feature>
<dbReference type="Gene3D" id="3.40.50.1980">
    <property type="entry name" value="Nitrogenase molybdenum iron protein domain"/>
    <property type="match status" value="2"/>
</dbReference>
<dbReference type="AlphaFoldDB" id="A0AAX0HBF5"/>
<evidence type="ECO:0000256" key="5">
    <source>
        <dbReference type="SAM" id="MobiDB-lite"/>
    </source>
</evidence>
<evidence type="ECO:0000256" key="2">
    <source>
        <dbReference type="ARBA" id="ARBA00022448"/>
    </source>
</evidence>
<reference evidence="8 9" key="1">
    <citation type="journal article" date="2016" name="Genome Biol. Evol.">
        <title>Comparative Genomics of Campylobacter fetus from Reptiles and Mammals Reveals Divergent Evolution in Host-Associated Lineages.</title>
        <authorList>
            <person name="Gilbert M.J."/>
            <person name="Miller W.G."/>
            <person name="Yee E."/>
            <person name="Zomer A.L."/>
            <person name="van der Graaf-van Bloois L."/>
            <person name="Fitzgerald C."/>
            <person name="Forbes K.J."/>
            <person name="Meric G."/>
            <person name="Sheppard S.K."/>
            <person name="Wagenaar J.A."/>
            <person name="Duim B."/>
        </authorList>
    </citation>
    <scope>NUCLEOTIDE SEQUENCE [LARGE SCALE GENOMIC DNA]</scope>
    <source>
        <strain evidence="8 9">12S02225-3</strain>
    </source>
</reference>
<dbReference type="PANTHER" id="PTHR42953:SF3">
    <property type="entry name" value="HIGH-AFFINITY ZINC UPTAKE SYSTEM PROTEIN ZNUA"/>
    <property type="match status" value="1"/>
</dbReference>
<dbReference type="GO" id="GO:0008270">
    <property type="term" value="F:zinc ion binding"/>
    <property type="evidence" value="ECO:0007669"/>
    <property type="project" value="InterPro"/>
</dbReference>
<dbReference type="Proteomes" id="UP000093100">
    <property type="component" value="Unassembled WGS sequence"/>
</dbReference>
<dbReference type="SUPFAM" id="SSF50814">
    <property type="entry name" value="Lipocalins"/>
    <property type="match status" value="1"/>
</dbReference>
<proteinExistence type="inferred from homology"/>
<dbReference type="InterPro" id="IPR012674">
    <property type="entry name" value="Calycin"/>
</dbReference>
<feature type="chain" id="PRO_5043454863" evidence="6">
    <location>
        <begin position="18"/>
        <end position="473"/>
    </location>
</feature>
<protein>
    <submittedName>
        <fullName evidence="8">ABC transporter substrate-binding protein</fullName>
    </submittedName>
</protein>
<dbReference type="InterPro" id="IPR006127">
    <property type="entry name" value="ZnuA-like"/>
</dbReference>
<organism evidence="8 9">
    <name type="scientific">Campylobacter fetus subsp. testudinum</name>
    <dbReference type="NCBI Taxonomy" id="1507806"/>
    <lineage>
        <taxon>Bacteria</taxon>
        <taxon>Pseudomonadati</taxon>
        <taxon>Campylobacterota</taxon>
        <taxon>Epsilonproteobacteria</taxon>
        <taxon>Campylobacterales</taxon>
        <taxon>Campylobacteraceae</taxon>
        <taxon>Campylobacter</taxon>
    </lineage>
</organism>
<accession>A0AAX0HBF5</accession>
<dbReference type="GO" id="GO:0030001">
    <property type="term" value="P:metal ion transport"/>
    <property type="evidence" value="ECO:0007669"/>
    <property type="project" value="InterPro"/>
</dbReference>
<gene>
    <name evidence="8" type="ORF">CFT12S02225_06165</name>
</gene>
<comment type="similarity">
    <text evidence="1">Belongs to the bacterial solute-binding protein 9 family.</text>
</comment>
<evidence type="ECO:0000313" key="8">
    <source>
        <dbReference type="EMBL" id="OCR90611.1"/>
    </source>
</evidence>
<dbReference type="RefSeq" id="WP_065840675.1">
    <property type="nucleotide sequence ID" value="NZ_CP027287.1"/>
</dbReference>
<keyword evidence="4" id="KW-0862">Zinc</keyword>